<dbReference type="InterPro" id="IPR025738">
    <property type="entry name" value="BatD"/>
</dbReference>
<reference evidence="1" key="1">
    <citation type="submission" date="2018-05" db="EMBL/GenBank/DDBJ databases">
        <authorList>
            <person name="Lanie J.A."/>
            <person name="Ng W.-L."/>
            <person name="Kazmierczak K.M."/>
            <person name="Andrzejewski T.M."/>
            <person name="Davidsen T.M."/>
            <person name="Wayne K.J."/>
            <person name="Tettelin H."/>
            <person name="Glass J.I."/>
            <person name="Rusch D."/>
            <person name="Podicherti R."/>
            <person name="Tsui H.-C.T."/>
            <person name="Winkler M.E."/>
        </authorList>
    </citation>
    <scope>NUCLEOTIDE SEQUENCE</scope>
</reference>
<organism evidence="1">
    <name type="scientific">marine metagenome</name>
    <dbReference type="NCBI Taxonomy" id="408172"/>
    <lineage>
        <taxon>unclassified sequences</taxon>
        <taxon>metagenomes</taxon>
        <taxon>ecological metagenomes</taxon>
    </lineage>
</organism>
<accession>A0A381VH55</accession>
<proteinExistence type="predicted"/>
<protein>
    <submittedName>
        <fullName evidence="1">Uncharacterized protein</fullName>
    </submittedName>
</protein>
<dbReference type="EMBL" id="UINC01008621">
    <property type="protein sequence ID" value="SVA38763.1"/>
    <property type="molecule type" value="Genomic_DNA"/>
</dbReference>
<feature type="non-terminal residue" evidence="1">
    <location>
        <position position="153"/>
    </location>
</feature>
<name>A0A381VH55_9ZZZZ</name>
<dbReference type="AlphaFoldDB" id="A0A381VH55"/>
<dbReference type="PANTHER" id="PTHR40940">
    <property type="entry name" value="PROTEIN BATD-RELATED"/>
    <property type="match status" value="1"/>
</dbReference>
<gene>
    <name evidence="1" type="ORF">METZ01_LOCUS91617</name>
</gene>
<sequence>MSRILAFSFVLLLAANALGQKVSASLDRAATSVGESVTLSITCTNFTPSSQPMLPSIRGLRFSTAGTSRKFQLGNGGRTSTYTFNVLVTPLKAGNYSISPIQVRHETRLLKPKPLKLLVLPAGEKPKPGNSQSQNAYVRLLPTKTTAYVGEVI</sequence>
<dbReference type="Pfam" id="PF13584">
    <property type="entry name" value="BatD"/>
    <property type="match status" value="1"/>
</dbReference>
<evidence type="ECO:0000313" key="1">
    <source>
        <dbReference type="EMBL" id="SVA38763.1"/>
    </source>
</evidence>
<dbReference type="PANTHER" id="PTHR40940:SF2">
    <property type="entry name" value="BATD"/>
    <property type="match status" value="1"/>
</dbReference>